<dbReference type="Gene3D" id="3.90.220.20">
    <property type="entry name" value="DNA methylase specificity domains"/>
    <property type="match status" value="1"/>
</dbReference>
<proteinExistence type="inferred from homology"/>
<feature type="domain" description="Type I restriction modification DNA specificity" evidence="4">
    <location>
        <begin position="11"/>
        <end position="189"/>
    </location>
</feature>
<dbReference type="SUPFAM" id="SSF116734">
    <property type="entry name" value="DNA methylase specificity domain"/>
    <property type="match status" value="1"/>
</dbReference>
<dbReference type="InterPro" id="IPR044946">
    <property type="entry name" value="Restrct_endonuc_typeI_TRD_sf"/>
</dbReference>
<evidence type="ECO:0000256" key="2">
    <source>
        <dbReference type="ARBA" id="ARBA00022747"/>
    </source>
</evidence>
<dbReference type="Proteomes" id="UP000286268">
    <property type="component" value="Chromosome"/>
</dbReference>
<sequence>MFGNPFDTTKWVLKRFKEVSISISDGSNVDKKYYQERGEVLFLRIQNVWCNELRLEDSVYISENVNKDYIDTSLRTGDLLITKIGRFYTKDSSLGRISLYLGENYKANYSNNIMRVRLKDEVLSEYVNALLNLDDYNQYIRSVSVGGTDKRALSKTLIGDFPIIVPPMELQKNFIGFVKQVDKLKFKMEKW</sequence>
<dbReference type="GO" id="GO:0009307">
    <property type="term" value="P:DNA restriction-modification system"/>
    <property type="evidence" value="ECO:0007669"/>
    <property type="project" value="UniProtKB-KW"/>
</dbReference>
<dbReference type="InterPro" id="IPR000055">
    <property type="entry name" value="Restrct_endonuc_typeI_TRD"/>
</dbReference>
<keyword evidence="5" id="KW-0540">Nuclease</keyword>
<evidence type="ECO:0000259" key="4">
    <source>
        <dbReference type="Pfam" id="PF01420"/>
    </source>
</evidence>
<dbReference type="PANTHER" id="PTHR30408">
    <property type="entry name" value="TYPE-1 RESTRICTION ENZYME ECOKI SPECIFICITY PROTEIN"/>
    <property type="match status" value="1"/>
</dbReference>
<gene>
    <name evidence="5" type="ORF">C1I91_18910</name>
</gene>
<keyword evidence="2" id="KW-0680">Restriction system</keyword>
<evidence type="ECO:0000313" key="6">
    <source>
        <dbReference type="Proteomes" id="UP000286268"/>
    </source>
</evidence>
<evidence type="ECO:0000256" key="3">
    <source>
        <dbReference type="ARBA" id="ARBA00023125"/>
    </source>
</evidence>
<dbReference type="EMBL" id="CP025746">
    <property type="protein sequence ID" value="QAA33546.1"/>
    <property type="molecule type" value="Genomic_DNA"/>
</dbReference>
<comment type="similarity">
    <text evidence="1">Belongs to the type-I restriction system S methylase family.</text>
</comment>
<reference evidence="5 6" key="1">
    <citation type="submission" date="2018-01" db="EMBL/GenBank/DDBJ databases">
        <title>Genome Sequencing and Assembly of Anaerobacter polyendosporus strain CT4.</title>
        <authorList>
            <person name="Tachaapaikoon C."/>
            <person name="Sutheeworapong S."/>
            <person name="Jenjaroenpun P."/>
            <person name="Wongsurawat T."/>
            <person name="Nookeaw I."/>
            <person name="Cheawchanlertfa P."/>
            <person name="Kosugi A."/>
            <person name="Cheevadhanarak S."/>
            <person name="Ratanakhanokchai K."/>
        </authorList>
    </citation>
    <scope>NUCLEOTIDE SEQUENCE [LARGE SCALE GENOMIC DNA]</scope>
    <source>
        <strain evidence="5 6">CT4</strain>
    </source>
</reference>
<protein>
    <submittedName>
        <fullName evidence="5">Restriction endonuclease subunit S</fullName>
    </submittedName>
</protein>
<dbReference type="GO" id="GO:0003677">
    <property type="term" value="F:DNA binding"/>
    <property type="evidence" value="ECO:0007669"/>
    <property type="project" value="UniProtKB-KW"/>
</dbReference>
<organism evidence="5 6">
    <name type="scientific">Clostridium manihotivorum</name>
    <dbReference type="NCBI Taxonomy" id="2320868"/>
    <lineage>
        <taxon>Bacteria</taxon>
        <taxon>Bacillati</taxon>
        <taxon>Bacillota</taxon>
        <taxon>Clostridia</taxon>
        <taxon>Eubacteriales</taxon>
        <taxon>Clostridiaceae</taxon>
        <taxon>Clostridium</taxon>
    </lineage>
</organism>
<name>A0A3R5THF6_9CLOT</name>
<keyword evidence="5" id="KW-0255">Endonuclease</keyword>
<dbReference type="OrthoDB" id="9811611at2"/>
<dbReference type="REBASE" id="602097">
    <property type="entry name" value="S2.CspCT4ORF18925P"/>
</dbReference>
<evidence type="ECO:0000256" key="1">
    <source>
        <dbReference type="ARBA" id="ARBA00010923"/>
    </source>
</evidence>
<dbReference type="PANTHER" id="PTHR30408:SF12">
    <property type="entry name" value="TYPE I RESTRICTION ENZYME MJAVIII SPECIFICITY SUBUNIT"/>
    <property type="match status" value="1"/>
</dbReference>
<keyword evidence="5" id="KW-0378">Hydrolase</keyword>
<accession>A0A3R5THF6</accession>
<dbReference type="Pfam" id="PF01420">
    <property type="entry name" value="Methylase_S"/>
    <property type="match status" value="1"/>
</dbReference>
<dbReference type="RefSeq" id="WP_128214268.1">
    <property type="nucleotide sequence ID" value="NZ_CP025746.1"/>
</dbReference>
<dbReference type="InterPro" id="IPR052021">
    <property type="entry name" value="Type-I_RS_S_subunit"/>
</dbReference>
<dbReference type="GO" id="GO:0004519">
    <property type="term" value="F:endonuclease activity"/>
    <property type="evidence" value="ECO:0007669"/>
    <property type="project" value="UniProtKB-KW"/>
</dbReference>
<dbReference type="KEGG" id="cmah:C1I91_18910"/>
<dbReference type="AlphaFoldDB" id="A0A3R5THF6"/>
<evidence type="ECO:0000313" key="5">
    <source>
        <dbReference type="EMBL" id="QAA33546.1"/>
    </source>
</evidence>
<keyword evidence="6" id="KW-1185">Reference proteome</keyword>
<keyword evidence="3" id="KW-0238">DNA-binding</keyword>